<keyword evidence="2" id="KW-0812">Transmembrane</keyword>
<organism evidence="3">
    <name type="scientific">Tomelloso virus</name>
    <dbReference type="NCBI Taxonomy" id="2053981"/>
    <lineage>
        <taxon>Viruses</taxon>
        <taxon>Viruses incertae sedis</taxon>
        <taxon>Naldaviricetes</taxon>
        <taxon>Lefavirales</taxon>
        <taxon>Nudiviridae</taxon>
        <taxon>Alphanudivirus</taxon>
        <taxon>Alphanudivirus alterdromelanogasteris</taxon>
    </lineage>
</organism>
<dbReference type="KEGG" id="vg:41701384"/>
<evidence type="ECO:0000313" key="4">
    <source>
        <dbReference type="Proteomes" id="UP000289333"/>
    </source>
</evidence>
<dbReference type="Proteomes" id="UP000289333">
    <property type="component" value="Segment"/>
</dbReference>
<evidence type="ECO:0000313" key="3">
    <source>
        <dbReference type="EMBL" id="ATY70233.1"/>
    </source>
</evidence>
<dbReference type="GeneID" id="41701384"/>
<sequence>MMDIGDPLWFLRSKTKLRPKATSSRRINRKLSRHRSNSKNNTYRDLELVISNILKDHAKGKNSEEMLRLKRRPINDGIIEEPEEKPAQIIETPVAEATNVDQQTESPEESDDTENDSEESEESCAVEDILNRPSHRRTKTPTAFSDINKVKNVISKLEHQLDHSIRTEHNHSSRKYKILIASRRIVRIIKYPIIGLCAAVGFYYMTQPYSNIVTSIVTNSSSNLFTMLLSVVSAFAGK</sequence>
<keyword evidence="2" id="KW-0472">Membrane</keyword>
<feature type="region of interest" description="Disordered" evidence="1">
    <location>
        <begin position="78"/>
        <end position="141"/>
    </location>
</feature>
<proteinExistence type="predicted"/>
<reference evidence="3" key="1">
    <citation type="journal article" date="2021" name="Virus">
        <title>The discovery, distribution and diversity of DNA viruses associated with Drosophila melanogaster in Europe.</title>
        <authorList>
            <person name="Wallace M.A."/>
            <person name="Coffman K.A."/>
            <person name="Gilbert C."/>
            <person name="Ravindran S."/>
            <person name="Albery G.F."/>
            <person name="Abbott J."/>
            <person name="Argyridou E."/>
            <person name="Bellosta P."/>
            <person name="Betancourt A.J."/>
            <person name="Colinet H."/>
            <person name="Eric K."/>
            <person name="Glaser-Schmitt A."/>
            <person name="Grath S."/>
            <person name="Jelic M."/>
            <person name="Kankare M."/>
            <person name="Kozeretska I."/>
            <person name="Loeschcke V."/>
            <person name="Montchamp-Moreau C."/>
            <person name="Ometto L."/>
            <person name="Onder B.S."/>
            <person name="Orengo D.J."/>
            <person name="Parsch J."/>
            <person name="Pascual M."/>
            <person name="Patenkovic A."/>
            <person name="Puerma E."/>
            <person name="Ritchie M.G."/>
            <person name="Rota-Stabelli O."/>
            <person name="Schou M.F."/>
            <person name="Serga S.V."/>
            <person name="Stamenkovic-Radak M."/>
            <person name="Tanaskovic M."/>
            <person name="Veselinovic M.S."/>
            <person name="Vieira J."/>
            <person name="Vieira C.P."/>
            <person name="Kapun M."/>
            <person name="Flatt T."/>
            <person name="Gonzalez J."/>
            <person name="Staubach F."/>
            <person name="Obbard D.J."/>
        </authorList>
    </citation>
    <scope>NUCLEOTIDE SEQUENCE</scope>
    <source>
        <strain evidence="3">DrosEU28 Tomelloso 2015</strain>
    </source>
</reference>
<feature type="transmembrane region" description="Helical" evidence="2">
    <location>
        <begin position="212"/>
        <end position="236"/>
    </location>
</feature>
<feature type="compositionally biased region" description="Acidic residues" evidence="1">
    <location>
        <begin position="106"/>
        <end position="125"/>
    </location>
</feature>
<dbReference type="EMBL" id="KY457233">
    <property type="protein sequence ID" value="ATY70233.1"/>
    <property type="molecule type" value="Genomic_DNA"/>
</dbReference>
<evidence type="ECO:0000256" key="1">
    <source>
        <dbReference type="SAM" id="MobiDB-lite"/>
    </source>
</evidence>
<dbReference type="OrthoDB" id="41067at10239"/>
<feature type="region of interest" description="Disordered" evidence="1">
    <location>
        <begin position="20"/>
        <end position="39"/>
    </location>
</feature>
<accession>A0A2H4T2S6</accession>
<feature type="transmembrane region" description="Helical" evidence="2">
    <location>
        <begin position="188"/>
        <end position="206"/>
    </location>
</feature>
<evidence type="ECO:0000256" key="2">
    <source>
        <dbReference type="SAM" id="Phobius"/>
    </source>
</evidence>
<keyword evidence="2" id="KW-1133">Transmembrane helix</keyword>
<feature type="compositionally biased region" description="Basic residues" evidence="1">
    <location>
        <begin position="26"/>
        <end position="37"/>
    </location>
</feature>
<keyword evidence="4" id="KW-1185">Reference proteome</keyword>
<protein>
    <submittedName>
        <fullName evidence="3">Uncharacterized protein</fullName>
    </submittedName>
</protein>
<dbReference type="RefSeq" id="YP_009553388.1">
    <property type="nucleotide sequence ID" value="NC_040789.1"/>
</dbReference>
<name>A0A2H4T2S6_9VIRU</name>